<feature type="transmembrane region" description="Helical" evidence="7">
    <location>
        <begin position="78"/>
        <end position="101"/>
    </location>
</feature>
<accession>D8LJZ1</accession>
<evidence type="ECO:0000256" key="6">
    <source>
        <dbReference type="SAM" id="MobiDB-lite"/>
    </source>
</evidence>
<keyword evidence="10" id="KW-1185">Reference proteome</keyword>
<feature type="transmembrane region" description="Helical" evidence="7">
    <location>
        <begin position="237"/>
        <end position="256"/>
    </location>
</feature>
<protein>
    <submittedName>
        <fullName evidence="9">Oxa1 or Cox18/Oxa2 homolog, mitochondrial integral inner membrane protein</fullName>
    </submittedName>
</protein>
<evidence type="ECO:0000256" key="4">
    <source>
        <dbReference type="ARBA" id="ARBA00023136"/>
    </source>
</evidence>
<evidence type="ECO:0000256" key="3">
    <source>
        <dbReference type="ARBA" id="ARBA00022989"/>
    </source>
</evidence>
<dbReference type="Proteomes" id="UP000002630">
    <property type="component" value="Linkage Group LG16"/>
</dbReference>
<dbReference type="EMBL" id="FN648464">
    <property type="protein sequence ID" value="CBN74460.1"/>
    <property type="molecule type" value="Genomic_DNA"/>
</dbReference>
<dbReference type="InterPro" id="IPR028055">
    <property type="entry name" value="YidC/Oxa/ALB_C"/>
</dbReference>
<comment type="similarity">
    <text evidence="5">Belongs to the OXA1/ALB3/YidC family.</text>
</comment>
<reference evidence="9 10" key="1">
    <citation type="journal article" date="2010" name="Nature">
        <title>The Ectocarpus genome and the independent evolution of multicellularity in brown algae.</title>
        <authorList>
            <person name="Cock J.M."/>
            <person name="Sterck L."/>
            <person name="Rouze P."/>
            <person name="Scornet D."/>
            <person name="Allen A.E."/>
            <person name="Amoutzias G."/>
            <person name="Anthouard V."/>
            <person name="Artiguenave F."/>
            <person name="Aury J.M."/>
            <person name="Badger J.H."/>
            <person name="Beszteri B."/>
            <person name="Billiau K."/>
            <person name="Bonnet E."/>
            <person name="Bothwell J.H."/>
            <person name="Bowler C."/>
            <person name="Boyen C."/>
            <person name="Brownlee C."/>
            <person name="Carrano C.J."/>
            <person name="Charrier B."/>
            <person name="Cho G.Y."/>
            <person name="Coelho S.M."/>
            <person name="Collen J."/>
            <person name="Corre E."/>
            <person name="Da Silva C."/>
            <person name="Delage L."/>
            <person name="Delaroque N."/>
            <person name="Dittami S.M."/>
            <person name="Doulbeau S."/>
            <person name="Elias M."/>
            <person name="Farnham G."/>
            <person name="Gachon C.M."/>
            <person name="Gschloessl B."/>
            <person name="Heesch S."/>
            <person name="Jabbari K."/>
            <person name="Jubin C."/>
            <person name="Kawai H."/>
            <person name="Kimura K."/>
            <person name="Kloareg B."/>
            <person name="Kupper F.C."/>
            <person name="Lang D."/>
            <person name="Le Bail A."/>
            <person name="Leblanc C."/>
            <person name="Lerouge P."/>
            <person name="Lohr M."/>
            <person name="Lopez P.J."/>
            <person name="Martens C."/>
            <person name="Maumus F."/>
            <person name="Michel G."/>
            <person name="Miranda-Saavedra D."/>
            <person name="Morales J."/>
            <person name="Moreau H."/>
            <person name="Motomura T."/>
            <person name="Nagasato C."/>
            <person name="Napoli C.A."/>
            <person name="Nelson D.R."/>
            <person name="Nyvall-Collen P."/>
            <person name="Peters A.F."/>
            <person name="Pommier C."/>
            <person name="Potin P."/>
            <person name="Poulain J."/>
            <person name="Quesneville H."/>
            <person name="Read B."/>
            <person name="Rensing S.A."/>
            <person name="Ritter A."/>
            <person name="Rousvoal S."/>
            <person name="Samanta M."/>
            <person name="Samson G."/>
            <person name="Schroeder D.C."/>
            <person name="Segurens B."/>
            <person name="Strittmatter M."/>
            <person name="Tonon T."/>
            <person name="Tregear J.W."/>
            <person name="Valentin K."/>
            <person name="von Dassow P."/>
            <person name="Yamagishi T."/>
            <person name="Van de Peer Y."/>
            <person name="Wincker P."/>
        </authorList>
    </citation>
    <scope>NUCLEOTIDE SEQUENCE [LARGE SCALE GENOMIC DNA]</scope>
    <source>
        <strain evidence="10">Ec32 / CCAP1310/4</strain>
    </source>
</reference>
<evidence type="ECO:0000259" key="8">
    <source>
        <dbReference type="Pfam" id="PF02096"/>
    </source>
</evidence>
<dbReference type="PANTHER" id="PTHR12428:SF65">
    <property type="entry name" value="CYTOCHROME C OXIDASE ASSEMBLY PROTEIN COX18, MITOCHONDRIAL"/>
    <property type="match status" value="1"/>
</dbReference>
<name>D8LJZ1_ECTSI</name>
<dbReference type="STRING" id="2880.D8LJZ1"/>
<feature type="transmembrane region" description="Helical" evidence="7">
    <location>
        <begin position="151"/>
        <end position="172"/>
    </location>
</feature>
<feature type="transmembrane region" description="Helical" evidence="7">
    <location>
        <begin position="199"/>
        <end position="216"/>
    </location>
</feature>
<evidence type="ECO:0000313" key="9">
    <source>
        <dbReference type="EMBL" id="CBN74460.1"/>
    </source>
</evidence>
<feature type="domain" description="Membrane insertase YidC/Oxa/ALB C-terminal" evidence="8">
    <location>
        <begin position="78"/>
        <end position="270"/>
    </location>
</feature>
<feature type="region of interest" description="Disordered" evidence="6">
    <location>
        <begin position="337"/>
        <end position="411"/>
    </location>
</feature>
<evidence type="ECO:0000256" key="5">
    <source>
        <dbReference type="RuleBase" id="RU003945"/>
    </source>
</evidence>
<dbReference type="GO" id="GO:0032977">
    <property type="term" value="F:membrane insertase activity"/>
    <property type="evidence" value="ECO:0007669"/>
    <property type="project" value="InterPro"/>
</dbReference>
<evidence type="ECO:0000256" key="2">
    <source>
        <dbReference type="ARBA" id="ARBA00022692"/>
    </source>
</evidence>
<sequence length="411" mass="43642">MSTAAGTGHSGDVATTADLGPDAMAGGADAAMAAAGTADQAQAALEVAPETFKMALYTPPQVAMMAVDYVHATTGMPYWMTIVAITVGIRTAILPIGLLAARNGARTAAMKPEMDELQAAIKGDQQSSQPRKADRYRQETKALFQKHKASLVMNAALPIVQLPLFIGFFLGLRRMPDVVPEFATGGVLWFQDLGAPDPYMIFPVMTGVMMMAMAELGGEGGALAGSSVKMKAGMRGMALLVTPLTMYVSTGVFVYWTTSNFYSILQTLAFKSSGIKKFFDFPDLPPNKLKSNTAEKEIGWLDVLGGDHPIKEYRKMQDQREVQAWFVEGEGGWTRKAHNAEQGEGGNVAREGAPFHAPPSMAGPVSGKAKTPSFASSAAAGTPKVVLRSVRPKPAGDRGKTAARGPRKNRG</sequence>
<organism evidence="9 10">
    <name type="scientific">Ectocarpus siliculosus</name>
    <name type="common">Brown alga</name>
    <name type="synonym">Conferva siliculosa</name>
    <dbReference type="NCBI Taxonomy" id="2880"/>
    <lineage>
        <taxon>Eukaryota</taxon>
        <taxon>Sar</taxon>
        <taxon>Stramenopiles</taxon>
        <taxon>Ochrophyta</taxon>
        <taxon>PX clade</taxon>
        <taxon>Phaeophyceae</taxon>
        <taxon>Ectocarpales</taxon>
        <taxon>Ectocarpaceae</taxon>
        <taxon>Ectocarpus</taxon>
    </lineage>
</organism>
<keyword evidence="3 7" id="KW-1133">Transmembrane helix</keyword>
<gene>
    <name evidence="9" type="primary">Oxa1:Cox18/Oxa2</name>
    <name evidence="9" type="ORF">Esi_0028_0040</name>
</gene>
<dbReference type="OrthoDB" id="2148490at2759"/>
<evidence type="ECO:0000256" key="7">
    <source>
        <dbReference type="SAM" id="Phobius"/>
    </source>
</evidence>
<dbReference type="EMBL" id="FN649741">
    <property type="protein sequence ID" value="CBN74460.1"/>
    <property type="molecule type" value="Genomic_DNA"/>
</dbReference>
<evidence type="ECO:0000256" key="1">
    <source>
        <dbReference type="ARBA" id="ARBA00004141"/>
    </source>
</evidence>
<dbReference type="CDD" id="cd20069">
    <property type="entry name" value="5TM_Oxa1-like"/>
    <property type="match status" value="1"/>
</dbReference>
<dbReference type="NCBIfam" id="TIGR03592">
    <property type="entry name" value="yidC_oxa1_cterm"/>
    <property type="match status" value="1"/>
</dbReference>
<dbReference type="InterPro" id="IPR001708">
    <property type="entry name" value="YidC/ALB3/OXA1/COX18"/>
</dbReference>
<comment type="subcellular location">
    <subcellularLocation>
        <location evidence="1 5">Membrane</location>
        <topology evidence="1 5">Multi-pass membrane protein</topology>
    </subcellularLocation>
</comment>
<dbReference type="OMA" id="WITDLTE"/>
<dbReference type="Pfam" id="PF02096">
    <property type="entry name" value="60KD_IMP"/>
    <property type="match status" value="1"/>
</dbReference>
<dbReference type="InParanoid" id="D8LJZ1"/>
<dbReference type="AlphaFoldDB" id="D8LJZ1"/>
<evidence type="ECO:0000313" key="10">
    <source>
        <dbReference type="Proteomes" id="UP000002630"/>
    </source>
</evidence>
<dbReference type="GO" id="GO:0032979">
    <property type="term" value="P:protein insertion into mitochondrial inner membrane from matrix"/>
    <property type="evidence" value="ECO:0007669"/>
    <property type="project" value="TreeGrafter"/>
</dbReference>
<proteinExistence type="inferred from homology"/>
<dbReference type="PANTHER" id="PTHR12428">
    <property type="entry name" value="OXA1"/>
    <property type="match status" value="1"/>
</dbReference>
<keyword evidence="2 5" id="KW-0812">Transmembrane</keyword>
<dbReference type="GO" id="GO:0005743">
    <property type="term" value="C:mitochondrial inner membrane"/>
    <property type="evidence" value="ECO:0007669"/>
    <property type="project" value="TreeGrafter"/>
</dbReference>
<keyword evidence="4 7" id="KW-0472">Membrane</keyword>